<evidence type="ECO:0000313" key="3">
    <source>
        <dbReference type="Proteomes" id="UP000069940"/>
    </source>
</evidence>
<reference evidence="3" key="1">
    <citation type="journal article" date="2015" name="Proc. Natl. Acad. Sci. U.S.A.">
        <title>Genome sequence of the Asian Tiger mosquito, Aedes albopictus, reveals insights into its biology, genetics, and evolution.</title>
        <authorList>
            <person name="Chen X.G."/>
            <person name="Jiang X."/>
            <person name="Gu J."/>
            <person name="Xu M."/>
            <person name="Wu Y."/>
            <person name="Deng Y."/>
            <person name="Zhang C."/>
            <person name="Bonizzoni M."/>
            <person name="Dermauw W."/>
            <person name="Vontas J."/>
            <person name="Armbruster P."/>
            <person name="Huang X."/>
            <person name="Yang Y."/>
            <person name="Zhang H."/>
            <person name="He W."/>
            <person name="Peng H."/>
            <person name="Liu Y."/>
            <person name="Wu K."/>
            <person name="Chen J."/>
            <person name="Lirakis M."/>
            <person name="Topalis P."/>
            <person name="Van Leeuwen T."/>
            <person name="Hall A.B."/>
            <person name="Jiang X."/>
            <person name="Thorpe C."/>
            <person name="Mueller R.L."/>
            <person name="Sun C."/>
            <person name="Waterhouse R.M."/>
            <person name="Yan G."/>
            <person name="Tu Z.J."/>
            <person name="Fang X."/>
            <person name="James A.A."/>
        </authorList>
    </citation>
    <scope>NUCLEOTIDE SEQUENCE [LARGE SCALE GENOMIC DNA]</scope>
    <source>
        <strain evidence="3">Foshan</strain>
    </source>
</reference>
<feature type="chain" id="PRO_5046923227" description="Hemolymph juvenile hormone binding protein" evidence="1">
    <location>
        <begin position="22"/>
        <end position="228"/>
    </location>
</feature>
<feature type="signal peptide" evidence="1">
    <location>
        <begin position="1"/>
        <end position="21"/>
    </location>
</feature>
<dbReference type="RefSeq" id="XP_029711794.1">
    <property type="nucleotide sequence ID" value="XM_029855934.2"/>
</dbReference>
<dbReference type="GeneID" id="109433300"/>
<organism evidence="2 3">
    <name type="scientific">Aedes albopictus</name>
    <name type="common">Asian tiger mosquito</name>
    <name type="synonym">Stegomyia albopicta</name>
    <dbReference type="NCBI Taxonomy" id="7160"/>
    <lineage>
        <taxon>Eukaryota</taxon>
        <taxon>Metazoa</taxon>
        <taxon>Ecdysozoa</taxon>
        <taxon>Arthropoda</taxon>
        <taxon>Hexapoda</taxon>
        <taxon>Insecta</taxon>
        <taxon>Pterygota</taxon>
        <taxon>Neoptera</taxon>
        <taxon>Endopterygota</taxon>
        <taxon>Diptera</taxon>
        <taxon>Nematocera</taxon>
        <taxon>Culicoidea</taxon>
        <taxon>Culicidae</taxon>
        <taxon>Culicinae</taxon>
        <taxon>Aedini</taxon>
        <taxon>Aedes</taxon>
        <taxon>Stegomyia</taxon>
    </lineage>
</organism>
<accession>A0ABM1YYS1</accession>
<keyword evidence="1" id="KW-0732">Signal</keyword>
<dbReference type="EnsemblMetazoa" id="AALFPA23_013322.R19292">
    <property type="protein sequence ID" value="AALFPA23_013322.P19292"/>
    <property type="gene ID" value="AALFPA23_013322"/>
</dbReference>
<evidence type="ECO:0000256" key="1">
    <source>
        <dbReference type="SAM" id="SignalP"/>
    </source>
</evidence>
<reference evidence="2" key="2">
    <citation type="submission" date="2025-05" db="UniProtKB">
        <authorList>
            <consortium name="EnsemblMetazoa"/>
        </authorList>
    </citation>
    <scope>IDENTIFICATION</scope>
    <source>
        <strain evidence="2">Foshan</strain>
    </source>
</reference>
<sequence length="228" mass="25857">MKAVGTFFAVIFFITWNNVQPAVVLIEPRMYIQKIAKRVVELLESRYLTGPDLPIDNYTSPIELSSYGITISGNVSFHSAFVAKIGSMELNMQQYREALLSTEVQIDATMQWRNVATAMDFYADLDGFQGSGTLMVTYGHFDLPLKTKRIFETGEVSGSLLFQSISSINDIIIVGHPNNAHVQMMARAITTNFDFRDKMLEPFRRWNFLNILNVALSEIPFPEICYNC</sequence>
<name>A0ABM1YYS1_AEDAL</name>
<protein>
    <recommendedName>
        <fullName evidence="4">Hemolymph juvenile hormone binding protein</fullName>
    </recommendedName>
</protein>
<proteinExistence type="predicted"/>
<evidence type="ECO:0008006" key="4">
    <source>
        <dbReference type="Google" id="ProtNLM"/>
    </source>
</evidence>
<dbReference type="Proteomes" id="UP000069940">
    <property type="component" value="Unassembled WGS sequence"/>
</dbReference>
<evidence type="ECO:0000313" key="2">
    <source>
        <dbReference type="EnsemblMetazoa" id="AALFPA23_013322.P19292"/>
    </source>
</evidence>
<keyword evidence="3" id="KW-1185">Reference proteome</keyword>